<dbReference type="GeneID" id="92517042"/>
<dbReference type="Proteomes" id="UP000673552">
    <property type="component" value="Unassembled WGS sequence"/>
</dbReference>
<dbReference type="KEGG" id="lmat:92517042"/>
<proteinExistence type="predicted"/>
<keyword evidence="2" id="KW-1185">Reference proteome</keyword>
<sequence length="67" mass="7741">MTSIKDLDDRLTKQPYVSGYIPSADDEILFREIFGDNVKVMQWAARMATYYPSERAKMRCASDEAED</sequence>
<evidence type="ECO:0000313" key="1">
    <source>
        <dbReference type="EMBL" id="KAG5485734.1"/>
    </source>
</evidence>
<dbReference type="AlphaFoldDB" id="A0A836KSI2"/>
<reference evidence="2" key="1">
    <citation type="journal article" date="2021" name="Microbiol. Resour. Announc.">
        <title>LGAAP: Leishmaniinae Genome Assembly and Annotation Pipeline.</title>
        <authorList>
            <person name="Almutairi H."/>
            <person name="Urbaniak M.D."/>
            <person name="Bates M.D."/>
            <person name="Jariyapan N."/>
            <person name="Kwakye-Nuako G."/>
            <person name="Thomaz-Soccol V."/>
            <person name="Al-Salem W.S."/>
            <person name="Dillon R.J."/>
            <person name="Bates P.A."/>
            <person name="Gatherer D."/>
        </authorList>
    </citation>
    <scope>NUCLEOTIDE SEQUENCE [LARGE SCALE GENOMIC DNA]</scope>
</reference>
<organism evidence="1 2">
    <name type="scientific">Leishmania martiniquensis</name>
    <dbReference type="NCBI Taxonomy" id="1580590"/>
    <lineage>
        <taxon>Eukaryota</taxon>
        <taxon>Discoba</taxon>
        <taxon>Euglenozoa</taxon>
        <taxon>Kinetoplastea</taxon>
        <taxon>Metakinetoplastina</taxon>
        <taxon>Trypanosomatida</taxon>
        <taxon>Trypanosomatidae</taxon>
        <taxon>Leishmaniinae</taxon>
        <taxon>Leishmania</taxon>
    </lineage>
</organism>
<name>A0A836KSI2_9TRYP</name>
<reference evidence="2" key="2">
    <citation type="journal article" date="2021" name="Sci. Data">
        <title>Chromosome-scale genome sequencing, assembly and annotation of six genomes from subfamily Leishmaniinae.</title>
        <authorList>
            <person name="Almutairi H."/>
            <person name="Urbaniak M.D."/>
            <person name="Bates M.D."/>
            <person name="Jariyapan N."/>
            <person name="Kwakye-Nuako G."/>
            <person name="Thomaz Soccol V."/>
            <person name="Al-Salem W.S."/>
            <person name="Dillon R.J."/>
            <person name="Bates P.A."/>
            <person name="Gatherer D."/>
        </authorList>
    </citation>
    <scope>NUCLEOTIDE SEQUENCE [LARGE SCALE GENOMIC DNA]</scope>
</reference>
<protein>
    <submittedName>
        <fullName evidence="1">Uncharacterized protein</fullName>
    </submittedName>
</protein>
<dbReference type="RefSeq" id="XP_067180887.1">
    <property type="nucleotide sequence ID" value="XM_067324530.1"/>
</dbReference>
<comment type="caution">
    <text evidence="1">The sequence shown here is derived from an EMBL/GenBank/DDBJ whole genome shotgun (WGS) entry which is preliminary data.</text>
</comment>
<dbReference type="OrthoDB" id="270821at2759"/>
<accession>A0A836KSI2</accession>
<gene>
    <name evidence="1" type="ORF">LSCM1_07145</name>
</gene>
<dbReference type="EMBL" id="JAFEUZ010000008">
    <property type="protein sequence ID" value="KAG5485734.1"/>
    <property type="molecule type" value="Genomic_DNA"/>
</dbReference>
<evidence type="ECO:0000313" key="2">
    <source>
        <dbReference type="Proteomes" id="UP000673552"/>
    </source>
</evidence>